<dbReference type="GO" id="GO:0019344">
    <property type="term" value="P:cysteine biosynthetic process"/>
    <property type="evidence" value="ECO:0007669"/>
    <property type="project" value="UniProtKB-KW"/>
</dbReference>
<reference evidence="16 17" key="1">
    <citation type="submission" date="2019-08" db="EMBL/GenBank/DDBJ databases">
        <title>Luteimonas viscosus sp. nov., isolated from soil of a sunflower field.</title>
        <authorList>
            <person name="Jianli Z."/>
            <person name="Ying Z."/>
        </authorList>
    </citation>
    <scope>NUCLEOTIDE SEQUENCE [LARGE SCALE GENOMIC DNA]</scope>
    <source>
        <strain evidence="16 17">XBU10</strain>
    </source>
</reference>
<protein>
    <recommendedName>
        <fullName evidence="3">assimilatory sulfite reductase (NADPH)</fullName>
        <ecNumber evidence="3">1.8.1.2</ecNumber>
    </recommendedName>
</protein>
<dbReference type="SUPFAM" id="SSF52343">
    <property type="entry name" value="Ferredoxin reductase-like, C-terminal NADP-linked domain"/>
    <property type="match status" value="1"/>
</dbReference>
<dbReference type="InterPro" id="IPR023173">
    <property type="entry name" value="NADPH_Cyt_P450_Rdtase_alpha"/>
</dbReference>
<keyword evidence="17" id="KW-1185">Reference proteome</keyword>
<evidence type="ECO:0000256" key="5">
    <source>
        <dbReference type="ARBA" id="ARBA00022605"/>
    </source>
</evidence>
<keyword evidence="7" id="KW-0288">FMN</keyword>
<comment type="catalytic activity">
    <reaction evidence="13">
        <text>hydrogen sulfide + 3 NADP(+) + 3 H2O = sulfite + 3 NADPH + 4 H(+)</text>
        <dbReference type="Rhea" id="RHEA:13801"/>
        <dbReference type="ChEBI" id="CHEBI:15377"/>
        <dbReference type="ChEBI" id="CHEBI:15378"/>
        <dbReference type="ChEBI" id="CHEBI:17359"/>
        <dbReference type="ChEBI" id="CHEBI:29919"/>
        <dbReference type="ChEBI" id="CHEBI:57783"/>
        <dbReference type="ChEBI" id="CHEBI:58349"/>
        <dbReference type="EC" id="1.8.1.2"/>
    </reaction>
</comment>
<dbReference type="EMBL" id="VTFT01000001">
    <property type="protein sequence ID" value="TYT27150.1"/>
    <property type="molecule type" value="Genomic_DNA"/>
</dbReference>
<dbReference type="PROSITE" id="PS50902">
    <property type="entry name" value="FLAVODOXIN_LIKE"/>
    <property type="match status" value="1"/>
</dbReference>
<evidence type="ECO:0000313" key="17">
    <source>
        <dbReference type="Proteomes" id="UP000324973"/>
    </source>
</evidence>
<dbReference type="InterPro" id="IPR003097">
    <property type="entry name" value="CysJ-like_FAD-binding"/>
</dbReference>
<keyword evidence="10" id="KW-0249">Electron transport</keyword>
<dbReference type="Gene3D" id="3.40.50.360">
    <property type="match status" value="1"/>
</dbReference>
<dbReference type="PRINTS" id="PR00371">
    <property type="entry name" value="FPNCR"/>
</dbReference>
<keyword evidence="11 16" id="KW-0560">Oxidoreductase</keyword>
<dbReference type="SUPFAM" id="SSF63380">
    <property type="entry name" value="Riboflavin synthase domain-like"/>
    <property type="match status" value="1"/>
</dbReference>
<dbReference type="InterPro" id="IPR001709">
    <property type="entry name" value="Flavoprot_Pyr_Nucl_cyt_Rdtase"/>
</dbReference>
<evidence type="ECO:0000259" key="15">
    <source>
        <dbReference type="PROSITE" id="PS51384"/>
    </source>
</evidence>
<keyword evidence="4" id="KW-0813">Transport</keyword>
<dbReference type="InterPro" id="IPR001094">
    <property type="entry name" value="Flavdoxin-like"/>
</dbReference>
<dbReference type="InterPro" id="IPR017938">
    <property type="entry name" value="Riboflavin_synthase-like_b-brl"/>
</dbReference>
<dbReference type="InterPro" id="IPR010199">
    <property type="entry name" value="CysJ"/>
</dbReference>
<evidence type="ECO:0000256" key="12">
    <source>
        <dbReference type="ARBA" id="ARBA00023192"/>
    </source>
</evidence>
<dbReference type="Gene3D" id="1.20.990.10">
    <property type="entry name" value="NADPH-cytochrome p450 Reductase, Chain A, domain 3"/>
    <property type="match status" value="1"/>
</dbReference>
<evidence type="ECO:0000256" key="8">
    <source>
        <dbReference type="ARBA" id="ARBA00022827"/>
    </source>
</evidence>
<feature type="domain" description="FAD-binding FR-type" evidence="15">
    <location>
        <begin position="237"/>
        <end position="462"/>
    </location>
</feature>
<evidence type="ECO:0000256" key="6">
    <source>
        <dbReference type="ARBA" id="ARBA00022630"/>
    </source>
</evidence>
<evidence type="ECO:0000256" key="9">
    <source>
        <dbReference type="ARBA" id="ARBA00022857"/>
    </source>
</evidence>
<dbReference type="Pfam" id="PF00175">
    <property type="entry name" value="NAD_binding_1"/>
    <property type="match status" value="1"/>
</dbReference>
<dbReference type="EC" id="1.8.1.2" evidence="3"/>
<dbReference type="PRINTS" id="PR00369">
    <property type="entry name" value="FLAVODOXIN"/>
</dbReference>
<dbReference type="AlphaFoldDB" id="A0A5D4XWA3"/>
<dbReference type="InterPro" id="IPR008254">
    <property type="entry name" value="Flavodoxin/NO_synth"/>
</dbReference>
<gene>
    <name evidence="16" type="ORF">FZO89_13260</name>
</gene>
<evidence type="ECO:0000313" key="16">
    <source>
        <dbReference type="EMBL" id="TYT27150.1"/>
    </source>
</evidence>
<dbReference type="RefSeq" id="WP_149103704.1">
    <property type="nucleotide sequence ID" value="NZ_VTFT01000001.1"/>
</dbReference>
<dbReference type="Pfam" id="PF00667">
    <property type="entry name" value="FAD_binding_1"/>
    <property type="match status" value="1"/>
</dbReference>
<dbReference type="InterPro" id="IPR029039">
    <property type="entry name" value="Flavoprotein-like_sf"/>
</dbReference>
<organism evidence="16 17">
    <name type="scientific">Luteimonas viscosa</name>
    <dbReference type="NCBI Taxonomy" id="1132694"/>
    <lineage>
        <taxon>Bacteria</taxon>
        <taxon>Pseudomonadati</taxon>
        <taxon>Pseudomonadota</taxon>
        <taxon>Gammaproteobacteria</taxon>
        <taxon>Lysobacterales</taxon>
        <taxon>Lysobacteraceae</taxon>
        <taxon>Luteimonas</taxon>
    </lineage>
</organism>
<keyword evidence="8" id="KW-0274">FAD</keyword>
<proteinExistence type="predicted"/>
<dbReference type="GO" id="GO:0004783">
    <property type="term" value="F:sulfite reductase (NADPH) activity"/>
    <property type="evidence" value="ECO:0007669"/>
    <property type="project" value="UniProtKB-EC"/>
</dbReference>
<dbReference type="GO" id="GO:0050660">
    <property type="term" value="F:flavin adenine dinucleotide binding"/>
    <property type="evidence" value="ECO:0007669"/>
    <property type="project" value="InterPro"/>
</dbReference>
<evidence type="ECO:0000259" key="14">
    <source>
        <dbReference type="PROSITE" id="PS50902"/>
    </source>
</evidence>
<dbReference type="CDD" id="cd06199">
    <property type="entry name" value="SiR"/>
    <property type="match status" value="1"/>
</dbReference>
<dbReference type="OrthoDB" id="9816402at2"/>
<comment type="caution">
    <text evidence="16">The sequence shown here is derived from an EMBL/GenBank/DDBJ whole genome shotgun (WGS) entry which is preliminary data.</text>
</comment>
<name>A0A5D4XWA3_9GAMM</name>
<evidence type="ECO:0000256" key="10">
    <source>
        <dbReference type="ARBA" id="ARBA00022982"/>
    </source>
</evidence>
<evidence type="ECO:0000256" key="13">
    <source>
        <dbReference type="ARBA" id="ARBA00052219"/>
    </source>
</evidence>
<keyword evidence="6" id="KW-0285">Flavoprotein</keyword>
<dbReference type="GO" id="GO:0010181">
    <property type="term" value="F:FMN binding"/>
    <property type="evidence" value="ECO:0007669"/>
    <property type="project" value="InterPro"/>
</dbReference>
<evidence type="ECO:0000256" key="1">
    <source>
        <dbReference type="ARBA" id="ARBA00001917"/>
    </source>
</evidence>
<dbReference type="NCBIfam" id="TIGR01931">
    <property type="entry name" value="cysJ"/>
    <property type="match status" value="1"/>
</dbReference>
<dbReference type="Gene3D" id="2.40.30.10">
    <property type="entry name" value="Translation factors"/>
    <property type="match status" value="1"/>
</dbReference>
<evidence type="ECO:0000256" key="2">
    <source>
        <dbReference type="ARBA" id="ARBA00001974"/>
    </source>
</evidence>
<dbReference type="SUPFAM" id="SSF52218">
    <property type="entry name" value="Flavoproteins"/>
    <property type="match status" value="1"/>
</dbReference>
<evidence type="ECO:0000256" key="4">
    <source>
        <dbReference type="ARBA" id="ARBA00022448"/>
    </source>
</evidence>
<feature type="domain" description="Flavodoxin-like" evidence="14">
    <location>
        <begin position="66"/>
        <end position="204"/>
    </location>
</feature>
<dbReference type="InterPro" id="IPR017927">
    <property type="entry name" value="FAD-bd_FR_type"/>
</dbReference>
<dbReference type="GO" id="GO:0005829">
    <property type="term" value="C:cytosol"/>
    <property type="evidence" value="ECO:0007669"/>
    <property type="project" value="TreeGrafter"/>
</dbReference>
<keyword evidence="5" id="KW-0028">Amino-acid biosynthesis</keyword>
<comment type="cofactor">
    <cofactor evidence="2">
        <name>FAD</name>
        <dbReference type="ChEBI" id="CHEBI:57692"/>
    </cofactor>
</comment>
<evidence type="ECO:0000256" key="11">
    <source>
        <dbReference type="ARBA" id="ARBA00023002"/>
    </source>
</evidence>
<dbReference type="FunFam" id="3.40.50.80:FF:000001">
    <property type="entry name" value="NADPH--cytochrome P450 reductase 1"/>
    <property type="match status" value="1"/>
</dbReference>
<dbReference type="Gene3D" id="3.40.50.80">
    <property type="entry name" value="Nucleotide-binding domain of ferredoxin-NADP reductase (FNR) module"/>
    <property type="match status" value="1"/>
</dbReference>
<comment type="cofactor">
    <cofactor evidence="1">
        <name>FMN</name>
        <dbReference type="ChEBI" id="CHEBI:58210"/>
    </cofactor>
</comment>
<evidence type="ECO:0000256" key="3">
    <source>
        <dbReference type="ARBA" id="ARBA00012604"/>
    </source>
</evidence>
<keyword evidence="12" id="KW-0198">Cysteine biosynthesis</keyword>
<dbReference type="PROSITE" id="PS51384">
    <property type="entry name" value="FAD_FR"/>
    <property type="match status" value="1"/>
</dbReference>
<keyword evidence="9" id="KW-0521">NADP</keyword>
<dbReference type="InterPro" id="IPR039261">
    <property type="entry name" value="FNR_nucleotide-bd"/>
</dbReference>
<sequence>MSAPAALPALPFPQETADALVRLTQGLEPAGLWWLSGYAAGLASRSGAEVPATAVARTDAAPAGRLTILYGSQTGNARRAAEALLAKVQAAGLPARLVRADTYPTRELAGERLLYVVISTQGEGDPPDDAIGFVEFLTGRRAPKLPELKFAVLGLGDTSYADFCGIARRIDARLAELGAHRVADIGLADLDIDTVAAPWGEAALAQAREQLRVATPAGAAHLATVTPLRPATSWSHERPFPAEVLASQTLSGREFKGTGFRRYGAVDKDVRHIELSLDGSGLAYEPGDALGIRHRNPEPLVAAVLEATKLDGDGIATIDGDSLPLAEWLATHRELTRLSRPLLAALAERADADELRALLEPGNAGFGALLADHQLVDVLRRWPANWEPDALLAALRPQAQRLYSIASSRKRVGEEAHLTVDIVGYQAHGHVHIGAASGFLAALEEGGQVPVYVEPNERFRVPADGARDILMVGPGTGVAPFRGFVQERAETGAGGRNWLFFGAQHFNTGFLYQVEWQEALRRGELHRLDLAFSRDQADKLYVQHRLRERGREVYDWLQSGAHLYVCGAIAMGKDVHAALLDIVAAHNGGDTEAAAGYLSALQQEGRYARDVY</sequence>
<dbReference type="PANTHER" id="PTHR19384:SF128">
    <property type="entry name" value="NADPH OXIDOREDUCTASE A"/>
    <property type="match status" value="1"/>
</dbReference>
<evidence type="ECO:0000256" key="7">
    <source>
        <dbReference type="ARBA" id="ARBA00022643"/>
    </source>
</evidence>
<accession>A0A5D4XWA3</accession>
<dbReference type="PANTHER" id="PTHR19384">
    <property type="entry name" value="NITRIC OXIDE SYNTHASE-RELATED"/>
    <property type="match status" value="1"/>
</dbReference>
<dbReference type="Pfam" id="PF00258">
    <property type="entry name" value="Flavodoxin_1"/>
    <property type="match status" value="1"/>
</dbReference>
<dbReference type="InterPro" id="IPR001433">
    <property type="entry name" value="OxRdtase_FAD/NAD-bd"/>
</dbReference>
<dbReference type="Proteomes" id="UP000324973">
    <property type="component" value="Unassembled WGS sequence"/>
</dbReference>